<evidence type="ECO:0000256" key="4">
    <source>
        <dbReference type="ARBA" id="ARBA00023006"/>
    </source>
</evidence>
<keyword evidence="3" id="KW-0963">Cytoplasm</keyword>
<evidence type="ECO:0000256" key="11">
    <source>
        <dbReference type="SAM" id="MobiDB-lite"/>
    </source>
</evidence>
<dbReference type="AlphaFoldDB" id="A0A914B283"/>
<evidence type="ECO:0000256" key="9">
    <source>
        <dbReference type="ARBA" id="ARBA00023329"/>
    </source>
</evidence>
<name>A0A914B283_PATMI</name>
<evidence type="ECO:0000256" key="10">
    <source>
        <dbReference type="ARBA" id="ARBA00034306"/>
    </source>
</evidence>
<dbReference type="InterPro" id="IPR029431">
    <property type="entry name" value="TP53INP"/>
</dbReference>
<dbReference type="GO" id="GO:0016604">
    <property type="term" value="C:nuclear body"/>
    <property type="evidence" value="ECO:0007669"/>
    <property type="project" value="UniProtKB-SubCell"/>
</dbReference>
<keyword evidence="13" id="KW-1185">Reference proteome</keyword>
<keyword evidence="6" id="KW-0010">Activator</keyword>
<dbReference type="PANTHER" id="PTHR31671">
    <property type="entry name" value="DIABETES AND OBESITY REGULATED, ISOFORM G"/>
    <property type="match status" value="1"/>
</dbReference>
<dbReference type="GO" id="GO:0005829">
    <property type="term" value="C:cytosol"/>
    <property type="evidence" value="ECO:0007669"/>
    <property type="project" value="UniProtKB-SubCell"/>
</dbReference>
<proteinExistence type="predicted"/>
<evidence type="ECO:0000256" key="6">
    <source>
        <dbReference type="ARBA" id="ARBA00023159"/>
    </source>
</evidence>
<dbReference type="OrthoDB" id="10041339at2759"/>
<feature type="region of interest" description="Disordered" evidence="11">
    <location>
        <begin position="185"/>
        <end position="233"/>
    </location>
</feature>
<dbReference type="GO" id="GO:0000045">
    <property type="term" value="P:autophagosome assembly"/>
    <property type="evidence" value="ECO:0007669"/>
    <property type="project" value="TreeGrafter"/>
</dbReference>
<evidence type="ECO:0000256" key="1">
    <source>
        <dbReference type="ARBA" id="ARBA00004419"/>
    </source>
</evidence>
<dbReference type="GO" id="GO:0045893">
    <property type="term" value="P:positive regulation of DNA-templated transcription"/>
    <property type="evidence" value="ECO:0007669"/>
    <property type="project" value="TreeGrafter"/>
</dbReference>
<feature type="region of interest" description="Disordered" evidence="11">
    <location>
        <begin position="11"/>
        <end position="34"/>
    </location>
</feature>
<evidence type="ECO:0008006" key="14">
    <source>
        <dbReference type="Google" id="ProtNLM"/>
    </source>
</evidence>
<dbReference type="Proteomes" id="UP000887568">
    <property type="component" value="Unplaced"/>
</dbReference>
<reference evidence="12" key="1">
    <citation type="submission" date="2022-11" db="UniProtKB">
        <authorList>
            <consortium name="EnsemblMetazoa"/>
        </authorList>
    </citation>
    <scope>IDENTIFICATION</scope>
</reference>
<evidence type="ECO:0000256" key="2">
    <source>
        <dbReference type="ARBA" id="ARBA00004514"/>
    </source>
</evidence>
<protein>
    <recommendedName>
        <fullName evidence="14">Tumor protein p53-inducible nuclear protein 2</fullName>
    </recommendedName>
</protein>
<evidence type="ECO:0000256" key="3">
    <source>
        <dbReference type="ARBA" id="ARBA00022490"/>
    </source>
</evidence>
<dbReference type="OMA" id="RHNKAYH"/>
<feature type="compositionally biased region" description="Basic and acidic residues" evidence="11">
    <location>
        <begin position="185"/>
        <end position="203"/>
    </location>
</feature>
<dbReference type="GO" id="GO:0005776">
    <property type="term" value="C:autophagosome"/>
    <property type="evidence" value="ECO:0007669"/>
    <property type="project" value="UniProtKB-SubCell"/>
</dbReference>
<dbReference type="PANTHER" id="PTHR31671:SF3">
    <property type="entry name" value="DIABETES AND OBESITY REGULATED, ISOFORM G"/>
    <property type="match status" value="1"/>
</dbReference>
<keyword evidence="4" id="KW-0072">Autophagy</keyword>
<evidence type="ECO:0000256" key="8">
    <source>
        <dbReference type="ARBA" id="ARBA00023242"/>
    </source>
</evidence>
<comment type="subcellular location">
    <subcellularLocation>
        <location evidence="2">Cytoplasm</location>
        <location evidence="2">Cytosol</location>
    </subcellularLocation>
    <subcellularLocation>
        <location evidence="1">Cytoplasmic vesicle</location>
        <location evidence="1">Autophagosome</location>
    </subcellularLocation>
    <subcellularLocation>
        <location evidence="10">Nucleus</location>
        <location evidence="10">Nuclear body</location>
    </subcellularLocation>
</comment>
<sequence>MLSGLAEYIFGSAATGEAEPTSAEGAGTRPSASMQLTYAEDDWVLVDVTNSPKRAKESHPSHGTPPLGIPIPPQLEESWLVTPPPCFTAGGRSPQELATSPMENLLIEHPSMSVYGPRNGGNHTTVMRARRTNQHEANASQVAKRPKPRNLRVRNAEPPRRAAAVAARLGLENPPNLAAIQEAETMQREKRGSLSRSKVERHNKAYHQQSRSGKRHYRQNVSGRHSRVTYKQC</sequence>
<dbReference type="GeneID" id="119739239"/>
<evidence type="ECO:0000313" key="13">
    <source>
        <dbReference type="Proteomes" id="UP000887568"/>
    </source>
</evidence>
<dbReference type="Pfam" id="PF14839">
    <property type="entry name" value="DOR"/>
    <property type="match status" value="1"/>
</dbReference>
<feature type="compositionally biased region" description="Basic residues" evidence="11">
    <location>
        <begin position="212"/>
        <end position="233"/>
    </location>
</feature>
<keyword evidence="8" id="KW-0539">Nucleus</keyword>
<organism evidence="12 13">
    <name type="scientific">Patiria miniata</name>
    <name type="common">Bat star</name>
    <name type="synonym">Asterina miniata</name>
    <dbReference type="NCBI Taxonomy" id="46514"/>
    <lineage>
        <taxon>Eukaryota</taxon>
        <taxon>Metazoa</taxon>
        <taxon>Echinodermata</taxon>
        <taxon>Eleutherozoa</taxon>
        <taxon>Asterozoa</taxon>
        <taxon>Asteroidea</taxon>
        <taxon>Valvatacea</taxon>
        <taxon>Valvatida</taxon>
        <taxon>Asterinidae</taxon>
        <taxon>Patiria</taxon>
    </lineage>
</organism>
<evidence type="ECO:0000313" key="12">
    <source>
        <dbReference type="EnsemblMetazoa" id="XP_038070023.1"/>
    </source>
</evidence>
<dbReference type="RefSeq" id="XP_038070023.1">
    <property type="nucleotide sequence ID" value="XM_038214095.1"/>
</dbReference>
<keyword evidence="5" id="KW-0805">Transcription regulation</keyword>
<keyword evidence="9" id="KW-0968">Cytoplasmic vesicle</keyword>
<dbReference type="EnsemblMetazoa" id="XM_038214095.1">
    <property type="protein sequence ID" value="XP_038070023.1"/>
    <property type="gene ID" value="LOC119739239"/>
</dbReference>
<accession>A0A914B283</accession>
<keyword evidence="7" id="KW-0804">Transcription</keyword>
<evidence type="ECO:0000256" key="5">
    <source>
        <dbReference type="ARBA" id="ARBA00023015"/>
    </source>
</evidence>
<evidence type="ECO:0000256" key="7">
    <source>
        <dbReference type="ARBA" id="ARBA00023163"/>
    </source>
</evidence>
<dbReference type="GO" id="GO:0031410">
    <property type="term" value="C:cytoplasmic vesicle"/>
    <property type="evidence" value="ECO:0007669"/>
    <property type="project" value="UniProtKB-KW"/>
</dbReference>